<dbReference type="AlphaFoldDB" id="J9GL54"/>
<evidence type="ECO:0000313" key="1">
    <source>
        <dbReference type="EMBL" id="EJX08572.1"/>
    </source>
</evidence>
<dbReference type="EMBL" id="AMCI01000590">
    <property type="protein sequence ID" value="EJX08572.1"/>
    <property type="molecule type" value="Genomic_DNA"/>
</dbReference>
<proteinExistence type="predicted"/>
<organism evidence="1">
    <name type="scientific">gut metagenome</name>
    <dbReference type="NCBI Taxonomy" id="749906"/>
    <lineage>
        <taxon>unclassified sequences</taxon>
        <taxon>metagenomes</taxon>
        <taxon>organismal metagenomes</taxon>
    </lineage>
</organism>
<accession>J9GL54</accession>
<name>J9GL54_9ZZZZ</name>
<sequence>MMTSAMSPRLPPKAYSQACAKSSADFTNDCPLPEEDIKGFTTHGKPISAAFAQSSS</sequence>
<reference evidence="1" key="1">
    <citation type="journal article" date="2012" name="PLoS ONE">
        <title>Gene sets for utilization of primary and secondary nutrition supplies in the distal gut of endangered iberian lynx.</title>
        <authorList>
            <person name="Alcaide M."/>
            <person name="Messina E."/>
            <person name="Richter M."/>
            <person name="Bargiela R."/>
            <person name="Peplies J."/>
            <person name="Huws S.A."/>
            <person name="Newbold C.J."/>
            <person name="Golyshin P.N."/>
            <person name="Simon M.A."/>
            <person name="Lopez G."/>
            <person name="Yakimov M.M."/>
            <person name="Ferrer M."/>
        </authorList>
    </citation>
    <scope>NUCLEOTIDE SEQUENCE</scope>
</reference>
<protein>
    <submittedName>
        <fullName evidence="1">Uncharacterized protein</fullName>
    </submittedName>
</protein>
<comment type="caution">
    <text evidence="1">The sequence shown here is derived from an EMBL/GenBank/DDBJ whole genome shotgun (WGS) entry which is preliminary data.</text>
</comment>
<gene>
    <name evidence="1" type="ORF">EVA_03318</name>
</gene>